<protein>
    <submittedName>
        <fullName evidence="1">Uncharacterized protein</fullName>
    </submittedName>
</protein>
<organism evidence="1 2">
    <name type="scientific">Actinoplanes couchii</name>
    <dbReference type="NCBI Taxonomy" id="403638"/>
    <lineage>
        <taxon>Bacteria</taxon>
        <taxon>Bacillati</taxon>
        <taxon>Actinomycetota</taxon>
        <taxon>Actinomycetes</taxon>
        <taxon>Micromonosporales</taxon>
        <taxon>Micromonosporaceae</taxon>
        <taxon>Actinoplanes</taxon>
    </lineage>
</organism>
<sequence length="106" mass="11755">MVDTPELMHLRLFAESSVDRSADLAAALVRSLAGYGAVHVRESGVYWKIPAYLEFNADLTSLPAAVDQLKALEPSGWSGDVWNHRPDGPPFLVPEIRWAWLTHTTV</sequence>
<accession>A0ABQ3XP32</accession>
<keyword evidence="2" id="KW-1185">Reference proteome</keyword>
<evidence type="ECO:0000313" key="2">
    <source>
        <dbReference type="Proteomes" id="UP000612282"/>
    </source>
</evidence>
<comment type="caution">
    <text evidence="1">The sequence shown here is derived from an EMBL/GenBank/DDBJ whole genome shotgun (WGS) entry which is preliminary data.</text>
</comment>
<dbReference type="EMBL" id="BOMG01000104">
    <property type="protein sequence ID" value="GID60165.1"/>
    <property type="molecule type" value="Genomic_DNA"/>
</dbReference>
<dbReference type="Proteomes" id="UP000612282">
    <property type="component" value="Unassembled WGS sequence"/>
</dbReference>
<proteinExistence type="predicted"/>
<reference evidence="1 2" key="1">
    <citation type="submission" date="2021-01" db="EMBL/GenBank/DDBJ databases">
        <title>Whole genome shotgun sequence of Actinoplanes couchii NBRC 106145.</title>
        <authorList>
            <person name="Komaki H."/>
            <person name="Tamura T."/>
        </authorList>
    </citation>
    <scope>NUCLEOTIDE SEQUENCE [LARGE SCALE GENOMIC DNA]</scope>
    <source>
        <strain evidence="1 2">NBRC 106145</strain>
    </source>
</reference>
<gene>
    <name evidence="1" type="ORF">Aco03nite_085690</name>
</gene>
<evidence type="ECO:0000313" key="1">
    <source>
        <dbReference type="EMBL" id="GID60165.1"/>
    </source>
</evidence>
<name>A0ABQ3XP32_9ACTN</name>